<dbReference type="Gene3D" id="1.20.1260.10">
    <property type="match status" value="1"/>
</dbReference>
<accession>A0ABX1Z1M6</accession>
<sequence length="192" mass="21107">MTILGGIIMVGILEAAITTIKSLTDEEKPHPLHVGEVMACWIYLAGLEVAKVTVQAGINTTNDEDLRAVLKEDLELNHGQRERLYDFMLKEGITLPPAHEDMPQSDTNSIPLGVKLTDEVLANELSFKIVSLILRAAGANAEAIRTDFGLIFLQFQAEKVMLGGKLKQLMVKRGWIKVPPFFIPPGSQQTST</sequence>
<evidence type="ECO:0000313" key="2">
    <source>
        <dbReference type="Proteomes" id="UP000658690"/>
    </source>
</evidence>
<name>A0ABX1Z1M6_9BACL</name>
<proteinExistence type="predicted"/>
<gene>
    <name evidence="1" type="ORF">GC102_16125</name>
</gene>
<organism evidence="1 2">
    <name type="scientific">Paenibacillus germinis</name>
    <dbReference type="NCBI Taxonomy" id="2654979"/>
    <lineage>
        <taxon>Bacteria</taxon>
        <taxon>Bacillati</taxon>
        <taxon>Bacillota</taxon>
        <taxon>Bacilli</taxon>
        <taxon>Bacillales</taxon>
        <taxon>Paenibacillaceae</taxon>
        <taxon>Paenibacillus</taxon>
    </lineage>
</organism>
<comment type="caution">
    <text evidence="1">The sequence shown here is derived from an EMBL/GenBank/DDBJ whole genome shotgun (WGS) entry which is preliminary data.</text>
</comment>
<dbReference type="Proteomes" id="UP000658690">
    <property type="component" value="Unassembled WGS sequence"/>
</dbReference>
<dbReference type="EMBL" id="WHOC01000080">
    <property type="protein sequence ID" value="NOU87300.1"/>
    <property type="molecule type" value="Genomic_DNA"/>
</dbReference>
<protein>
    <submittedName>
        <fullName evidence="1">DUF3231 family protein</fullName>
    </submittedName>
</protein>
<keyword evidence="2" id="KW-1185">Reference proteome</keyword>
<evidence type="ECO:0000313" key="1">
    <source>
        <dbReference type="EMBL" id="NOU87300.1"/>
    </source>
</evidence>
<dbReference type="InterPro" id="IPR021617">
    <property type="entry name" value="DUF3231"/>
</dbReference>
<reference evidence="1 2" key="1">
    <citation type="submission" date="2019-10" db="EMBL/GenBank/DDBJ databases">
        <title>Description of Paenibacillus choica sp. nov.</title>
        <authorList>
            <person name="Carlier A."/>
            <person name="Qi S."/>
        </authorList>
    </citation>
    <scope>NUCLEOTIDE SEQUENCE [LARGE SCALE GENOMIC DNA]</scope>
    <source>
        <strain evidence="1 2">LMG 31460</strain>
    </source>
</reference>
<dbReference type="Pfam" id="PF11553">
    <property type="entry name" value="DUF3231"/>
    <property type="match status" value="1"/>
</dbReference>
<dbReference type="InterPro" id="IPR012347">
    <property type="entry name" value="Ferritin-like"/>
</dbReference>